<keyword evidence="3 4" id="KW-0472">Membrane</keyword>
<dbReference type="InterPro" id="IPR001460">
    <property type="entry name" value="PCN-bd_Tpept"/>
</dbReference>
<dbReference type="Pfam" id="PF00905">
    <property type="entry name" value="Transpeptidase"/>
    <property type="match status" value="1"/>
</dbReference>
<dbReference type="Pfam" id="PF03793">
    <property type="entry name" value="PASTA"/>
    <property type="match status" value="2"/>
</dbReference>
<dbReference type="SMART" id="SM00740">
    <property type="entry name" value="PASTA"/>
    <property type="match status" value="2"/>
</dbReference>
<dbReference type="PROSITE" id="PS51178">
    <property type="entry name" value="PASTA"/>
    <property type="match status" value="2"/>
</dbReference>
<comment type="caution">
    <text evidence="6">The sequence shown here is derived from an EMBL/GenBank/DDBJ whole genome shotgun (WGS) entry which is preliminary data.</text>
</comment>
<dbReference type="Gene3D" id="3.30.10.20">
    <property type="match status" value="2"/>
</dbReference>
<dbReference type="InterPro" id="IPR005543">
    <property type="entry name" value="PASTA_dom"/>
</dbReference>
<dbReference type="Gene3D" id="3.40.710.10">
    <property type="entry name" value="DD-peptidase/beta-lactamase superfamily"/>
    <property type="match status" value="1"/>
</dbReference>
<dbReference type="GO" id="GO:0005886">
    <property type="term" value="C:plasma membrane"/>
    <property type="evidence" value="ECO:0007669"/>
    <property type="project" value="TreeGrafter"/>
</dbReference>
<feature type="domain" description="PASTA" evidence="5">
    <location>
        <begin position="677"/>
        <end position="735"/>
    </location>
</feature>
<dbReference type="SUPFAM" id="SSF54184">
    <property type="entry name" value="Penicillin-binding protein 2x (pbp-2x), c-terminal domain"/>
    <property type="match status" value="2"/>
</dbReference>
<feature type="transmembrane region" description="Helical" evidence="4">
    <location>
        <begin position="25"/>
        <end position="44"/>
    </location>
</feature>
<dbReference type="SUPFAM" id="SSF56601">
    <property type="entry name" value="beta-lactamase/transpeptidase-like"/>
    <property type="match status" value="1"/>
</dbReference>
<dbReference type="InterPro" id="IPR005311">
    <property type="entry name" value="PBP_dimer"/>
</dbReference>
<dbReference type="Gene3D" id="3.90.1310.10">
    <property type="entry name" value="Penicillin-binding protein 2a (Domain 2)"/>
    <property type="match status" value="1"/>
</dbReference>
<dbReference type="Proteomes" id="UP001157137">
    <property type="component" value="Unassembled WGS sequence"/>
</dbReference>
<dbReference type="RefSeq" id="WP_006446841.1">
    <property type="nucleotide sequence ID" value="NZ_BSRA01000006.1"/>
</dbReference>
<keyword evidence="4" id="KW-1133">Transmembrane helix</keyword>
<evidence type="ECO:0000313" key="7">
    <source>
        <dbReference type="Proteomes" id="UP001157137"/>
    </source>
</evidence>
<comment type="subcellular location">
    <subcellularLocation>
        <location evidence="1">Membrane</location>
    </subcellularLocation>
</comment>
<dbReference type="GO" id="GO:0071555">
    <property type="term" value="P:cell wall organization"/>
    <property type="evidence" value="ECO:0007669"/>
    <property type="project" value="TreeGrafter"/>
</dbReference>
<dbReference type="InterPro" id="IPR012338">
    <property type="entry name" value="Beta-lactam/transpept-like"/>
</dbReference>
<evidence type="ECO:0000256" key="4">
    <source>
        <dbReference type="SAM" id="Phobius"/>
    </source>
</evidence>
<accession>A0AA37U9K1</accession>
<name>A0AA37U9K1_9BACL</name>
<evidence type="ECO:0000313" key="6">
    <source>
        <dbReference type="EMBL" id="GLV13678.1"/>
    </source>
</evidence>
<evidence type="ECO:0000256" key="1">
    <source>
        <dbReference type="ARBA" id="ARBA00004370"/>
    </source>
</evidence>
<dbReference type="PANTHER" id="PTHR30627">
    <property type="entry name" value="PEPTIDOGLYCAN D,D-TRANSPEPTIDASE"/>
    <property type="match status" value="1"/>
</dbReference>
<dbReference type="CDD" id="cd06575">
    <property type="entry name" value="PASTA_Pbp2x-like_2"/>
    <property type="match status" value="1"/>
</dbReference>
<keyword evidence="4" id="KW-0812">Transmembrane</keyword>
<comment type="similarity">
    <text evidence="2">Belongs to the transpeptidase family.</text>
</comment>
<reference evidence="6" key="1">
    <citation type="submission" date="2023-02" db="EMBL/GenBank/DDBJ databases">
        <title>Proposal of a novel subspecies: Alicyclobacillus hesperidum subspecies aegle.</title>
        <authorList>
            <person name="Goto K."/>
            <person name="Fujii T."/>
            <person name="Yasui K."/>
            <person name="Mochida K."/>
            <person name="Kato-Tanaka Y."/>
            <person name="Morohoshi S."/>
            <person name="An S.Y."/>
            <person name="Kasai H."/>
            <person name="Yokota A."/>
        </authorList>
    </citation>
    <scope>NUCLEOTIDE SEQUENCE</scope>
    <source>
        <strain evidence="6">DSM 12766</strain>
    </source>
</reference>
<evidence type="ECO:0000259" key="5">
    <source>
        <dbReference type="PROSITE" id="PS51178"/>
    </source>
</evidence>
<dbReference type="InterPro" id="IPR050515">
    <property type="entry name" value="Beta-lactam/transpept"/>
</dbReference>
<gene>
    <name evidence="6" type="ORF">Heshes_13620</name>
</gene>
<evidence type="ECO:0000256" key="2">
    <source>
        <dbReference type="ARBA" id="ARBA00007171"/>
    </source>
</evidence>
<dbReference type="PANTHER" id="PTHR30627:SF1">
    <property type="entry name" value="PEPTIDOGLYCAN D,D-TRANSPEPTIDASE FTSI"/>
    <property type="match status" value="1"/>
</dbReference>
<dbReference type="InterPro" id="IPR036138">
    <property type="entry name" value="PBP_dimer_sf"/>
</dbReference>
<feature type="domain" description="PASTA" evidence="5">
    <location>
        <begin position="614"/>
        <end position="674"/>
    </location>
</feature>
<dbReference type="SUPFAM" id="SSF56519">
    <property type="entry name" value="Penicillin binding protein dimerisation domain"/>
    <property type="match status" value="1"/>
</dbReference>
<proteinExistence type="inferred from homology"/>
<dbReference type="AlphaFoldDB" id="A0AA37U9K1"/>
<dbReference type="GO" id="GO:0008658">
    <property type="term" value="F:penicillin binding"/>
    <property type="evidence" value="ECO:0007669"/>
    <property type="project" value="InterPro"/>
</dbReference>
<evidence type="ECO:0000256" key="3">
    <source>
        <dbReference type="ARBA" id="ARBA00023136"/>
    </source>
</evidence>
<sequence length="735" mass="79235">MKHGYDMNRNRRGRQKSWKREKRRIWFVQGIMVLSLAAVVFRVYDVQQVYGRSLKKAADQVIDVTKPLLAPRGAILDAQGNEIAYDVPAYYVDIQLQHVRPYAAQAAAILAPILGTSESSLVALLSRDDSPSEWIQLPTPVEATVKEKLAAAFNAHAWAPDAKKIAWYNDITFTPTEERVYPYDEFAANAIGYVSKGTGQSGVELEYNKLLAGKNGVMSYQQDPTGVPLPGSLHITQAAKPGDNVQLTIDDTIQGYVEHEMDSLMAKYQPAHAAIIVSDPQTGAILAISSRPTFNPNQYWKASLDALSQNWAVSSAFEPGSTFKPFVLAAALQTNSIGLYQTFTSGQITIDNQTIHDWNYTGWGTLTFQQALEESSNVGFSKIALALGWPNMNKYLNLFGFTQPTGIDLPNEATSLLFPKSEQGQLELATAGFGQGIAVTPLQQIAAMDAIANGGKLMRPYIMQKITTPSGKVVEQTKPTVVRDGFLSQQVIDEVRQSMVLDVSDPKHGIDSGAAIPGYEVAGKTGTAQIVDPTTGQYYSNRFETSFIGFAPANNPKVVVYVTVYWPKTAPDEAWGSTVAIPPAKAILQECLNYYHIPPTGSISVAQDMQGAGQVQYVETPNIVGMTSAQAKQTLANDGLTGMFVGTSGTVTRQWPEAGIQVAKGSKLYGLFQNAAGTTVAMPNLTGLSLRDATNLLAALGLNIHPSGSGYVVSQSVAAGTTVHIGSGVDVTLKP</sequence>
<dbReference type="EMBL" id="BSRA01000006">
    <property type="protein sequence ID" value="GLV13678.1"/>
    <property type="molecule type" value="Genomic_DNA"/>
</dbReference>
<organism evidence="6 7">
    <name type="scientific">Alicyclobacillus hesperidum</name>
    <dbReference type="NCBI Taxonomy" id="89784"/>
    <lineage>
        <taxon>Bacteria</taxon>
        <taxon>Bacillati</taxon>
        <taxon>Bacillota</taxon>
        <taxon>Bacilli</taxon>
        <taxon>Bacillales</taxon>
        <taxon>Alicyclobacillaceae</taxon>
        <taxon>Alicyclobacillus</taxon>
    </lineage>
</organism>
<dbReference type="CDD" id="cd06577">
    <property type="entry name" value="PASTA_pknB"/>
    <property type="match status" value="1"/>
</dbReference>
<protein>
    <submittedName>
        <fullName evidence="6">Penicillin-binding protein</fullName>
    </submittedName>
</protein>
<dbReference type="Pfam" id="PF03717">
    <property type="entry name" value="PBP_dimer"/>
    <property type="match status" value="1"/>
</dbReference>